<name>A0A255ZR66_9FLAO</name>
<accession>A0A255ZR66</accession>
<dbReference type="SUPFAM" id="SSF47413">
    <property type="entry name" value="lambda repressor-like DNA-binding domains"/>
    <property type="match status" value="1"/>
</dbReference>
<evidence type="ECO:0000313" key="2">
    <source>
        <dbReference type="Proteomes" id="UP000216035"/>
    </source>
</evidence>
<proteinExistence type="predicted"/>
<dbReference type="GO" id="GO:0003677">
    <property type="term" value="F:DNA binding"/>
    <property type="evidence" value="ECO:0007669"/>
    <property type="project" value="InterPro"/>
</dbReference>
<dbReference type="RefSeq" id="WP_094486691.1">
    <property type="nucleotide sequence ID" value="NZ_NOXX01000205.1"/>
</dbReference>
<protein>
    <recommendedName>
        <fullName evidence="3">HTH cro/C1-type domain-containing protein</fullName>
    </recommendedName>
</protein>
<dbReference type="EMBL" id="NOXX01000205">
    <property type="protein sequence ID" value="OYQ43375.1"/>
    <property type="molecule type" value="Genomic_DNA"/>
</dbReference>
<dbReference type="InterPro" id="IPR010982">
    <property type="entry name" value="Lambda_DNA-bd_dom_sf"/>
</dbReference>
<organism evidence="1 2">
    <name type="scientific">Flavobacterium aurantiibacter</name>
    <dbReference type="NCBI Taxonomy" id="2023067"/>
    <lineage>
        <taxon>Bacteria</taxon>
        <taxon>Pseudomonadati</taxon>
        <taxon>Bacteroidota</taxon>
        <taxon>Flavobacteriia</taxon>
        <taxon>Flavobacteriales</taxon>
        <taxon>Flavobacteriaceae</taxon>
        <taxon>Flavobacterium</taxon>
    </lineage>
</organism>
<gene>
    <name evidence="1" type="ORF">CHX27_10270</name>
</gene>
<comment type="caution">
    <text evidence="1">The sequence shown here is derived from an EMBL/GenBank/DDBJ whole genome shotgun (WGS) entry which is preliminary data.</text>
</comment>
<dbReference type="AlphaFoldDB" id="A0A255ZR66"/>
<dbReference type="Gene3D" id="1.10.260.40">
    <property type="entry name" value="lambda repressor-like DNA-binding domains"/>
    <property type="match status" value="1"/>
</dbReference>
<evidence type="ECO:0008006" key="3">
    <source>
        <dbReference type="Google" id="ProtNLM"/>
    </source>
</evidence>
<reference evidence="1 2" key="1">
    <citation type="submission" date="2017-07" db="EMBL/GenBank/DDBJ databases">
        <title>Flavobacterium cyanobacteriorum sp. nov., isolated from cyanobacterial aggregates in a eutrophic lake.</title>
        <authorList>
            <person name="Cai H."/>
        </authorList>
    </citation>
    <scope>NUCLEOTIDE SEQUENCE [LARGE SCALE GENOMIC DNA]</scope>
    <source>
        <strain evidence="1 2">TH167</strain>
    </source>
</reference>
<dbReference type="OrthoDB" id="796548at2"/>
<evidence type="ECO:0000313" key="1">
    <source>
        <dbReference type="EMBL" id="OYQ43375.1"/>
    </source>
</evidence>
<sequence>MKEKPIQRIKKIIEAYRLSVSAFEKRCNMSNNSIQVAIKRNANVKDETLINILEAFPDISPSWLLTGTGTMYKSESSIVAEDPITFHGVDPQYVIQIQKDYIDKLKEEIRELKK</sequence>
<keyword evidence="2" id="KW-1185">Reference proteome</keyword>
<dbReference type="Proteomes" id="UP000216035">
    <property type="component" value="Unassembled WGS sequence"/>
</dbReference>